<keyword evidence="9" id="KW-0288">FMN</keyword>
<evidence type="ECO:0000256" key="9">
    <source>
        <dbReference type="ARBA" id="ARBA00022643"/>
    </source>
</evidence>
<dbReference type="GO" id="GO:0005786">
    <property type="term" value="C:signal recognition particle, endoplasmic reticulum targeting"/>
    <property type="evidence" value="ECO:0007669"/>
    <property type="project" value="UniProtKB-KW"/>
</dbReference>
<dbReference type="Proteomes" id="UP000026962">
    <property type="component" value="Chromosome 4"/>
</dbReference>
<keyword evidence="13" id="KW-0576">Peroxisome</keyword>
<dbReference type="eggNOG" id="KOG1761">
    <property type="taxonomic scope" value="Eukaryota"/>
</dbReference>
<accession>A0A0E0KVG1</accession>
<comment type="subunit">
    <text evidence="17">Heterodimer with SRP9; binds RNA as heterodimer. Component of a signal recognition particle (SRP) complex that consists of a 7SL RNA molecule of 300 nucleotides and six protein subunits: SRP72, SRP68, SRP54, SRP19, SRP14 and SRP9.</text>
</comment>
<name>A0A0E0KVG1_ORYPU</name>
<feature type="compositionally biased region" description="Basic and acidic residues" evidence="18">
    <location>
        <begin position="979"/>
        <end position="991"/>
    </location>
</feature>
<dbReference type="Gramene" id="OPUNC04G23380.4">
    <property type="protein sequence ID" value="OPUNC04G23380.4"/>
    <property type="gene ID" value="OPUNC04G23380"/>
</dbReference>
<dbReference type="STRING" id="4537.A0A0E0KVG1"/>
<feature type="compositionally biased region" description="Basic residues" evidence="18">
    <location>
        <begin position="845"/>
        <end position="863"/>
    </location>
</feature>
<dbReference type="Pfam" id="PF01070">
    <property type="entry name" value="FMN_dh"/>
    <property type="match status" value="2"/>
</dbReference>
<dbReference type="PANTHER" id="PTHR10578:SF72">
    <property type="entry name" value="GLYCOLATE OXIDASE 2"/>
    <property type="match status" value="1"/>
</dbReference>
<protein>
    <recommendedName>
        <fullName evidence="6">Signal recognition particle 14 kDa protein</fullName>
        <ecNumber evidence="5">1.1.3.15</ecNumber>
    </recommendedName>
</protein>
<feature type="region of interest" description="Disordered" evidence="18">
    <location>
        <begin position="970"/>
        <end position="1008"/>
    </location>
</feature>
<dbReference type="PROSITE" id="PS51349">
    <property type="entry name" value="FMN_HYDROXY_ACID_DH_2"/>
    <property type="match status" value="2"/>
</dbReference>
<evidence type="ECO:0000313" key="20">
    <source>
        <dbReference type="EnsemblPlants" id="OPUNC04G23380.4"/>
    </source>
</evidence>
<dbReference type="InterPro" id="IPR000262">
    <property type="entry name" value="FMN-dep_DH"/>
</dbReference>
<dbReference type="PANTHER" id="PTHR10578">
    <property type="entry name" value="S -2-HYDROXY-ACID OXIDASE-RELATED"/>
    <property type="match status" value="1"/>
</dbReference>
<sequence>MLSSLPFDDGVGNKEREEAVGCVPPEKNLSREMALVTNVCDYEELAKQKLPKMVFDFYAAGAEDQWTLRENSEAFSRILFQPRVLVDVSCINMSTSVLGYNISMPIMIAPTALHKLAHPEGSGRFIWNAGELATARAAATAETIMTLSSGSSCSIEEVNLAGPGIRFFQLSVLHYSLRFFTFPLQDLFSLTSYQRLVQIYKDRNLVQQLIQRAEKAGYKAIVLTVDAPWLGRREADVKNRFTLPQNVMLKTFEGMDQGKIDKTNGSGLAAYIASQIDRSFSWKDIKWLQTVTSLPVLVKGIITAQDTRIAIECGAAGIIMSNHGGRQLDYLPATISCLEEVVREANGRVPVFIDGGFRRGTDVFKALALGASGVFIGRPVLFSLAVDGEVGVRKVLQMLSDELELTMALSGCTSLSEITRKHVLTDSDRIRRSRGKSIKNPQFLLPVQEYKKGTSTDKIPEPWPLLLSKEEMALVTNVCEYEELAKQKLPKMVYDFYAAGAEDQWTLRENSEAFSRILFQPRVLVDVSCIDMSTSILGYNISMPIMIAPTALHKLAHPEGRFIWNAGELATARAAAAAKTIMTLSSWSSCSIEEVNLAGPGIRFFQLSIYKDRNLVQQLIQRAEKAGYKAIVLTVDAPWLGRREADVKNRFTLPRNVMLKTFEGLDQGKIDKTNGSGLAAYVASQIDRSFSWKDIKWLQTVTSLPVLVKGIITAQDTRIAIECGVAGIIMSNHGGRQLDYLPATISCLEEVVREANGRVPVFIDSGFRRGTDVFKALALGASGVFIGRPVLFSLAVDGEAGVRNALRMLRDELEITMALSGCTSVKEITRGHVVTESDRIRLLRSKQHQRRRRRRRGQKHQKGKTSALPAIARSLKMVVLQPDPFLSELTSMYERSTEKGSVWVTMKRSSMKCQARLKKMVAKGEAVELRCLVRATDGKKNICTSLSAKEYLKFQASYATVLKAHMHALKKRERKDKKKAAEVEKIPEKAPKKQKKAPSSKKSAGSKS</sequence>
<dbReference type="SUPFAM" id="SSF51395">
    <property type="entry name" value="FMN-linked oxidoreductases"/>
    <property type="match status" value="2"/>
</dbReference>
<evidence type="ECO:0000256" key="16">
    <source>
        <dbReference type="ARBA" id="ARBA00045462"/>
    </source>
</evidence>
<dbReference type="GO" id="GO:0050665">
    <property type="term" value="P:hydrogen peroxide biosynthetic process"/>
    <property type="evidence" value="ECO:0007669"/>
    <property type="project" value="UniProtKB-ARBA"/>
</dbReference>
<dbReference type="GO" id="GO:0003973">
    <property type="term" value="F:(S)-2-hydroxy-acid oxidase activity"/>
    <property type="evidence" value="ECO:0007669"/>
    <property type="project" value="UniProtKB-EC"/>
</dbReference>
<organism evidence="20">
    <name type="scientific">Oryza punctata</name>
    <name type="common">Red rice</name>
    <dbReference type="NCBI Taxonomy" id="4537"/>
    <lineage>
        <taxon>Eukaryota</taxon>
        <taxon>Viridiplantae</taxon>
        <taxon>Streptophyta</taxon>
        <taxon>Embryophyta</taxon>
        <taxon>Tracheophyta</taxon>
        <taxon>Spermatophyta</taxon>
        <taxon>Magnoliopsida</taxon>
        <taxon>Liliopsida</taxon>
        <taxon>Poales</taxon>
        <taxon>Poaceae</taxon>
        <taxon>BOP clade</taxon>
        <taxon>Oryzoideae</taxon>
        <taxon>Oryzeae</taxon>
        <taxon>Oryzinae</taxon>
        <taxon>Oryza</taxon>
    </lineage>
</organism>
<keyword evidence="12" id="KW-0733">Signal recognition particle</keyword>
<dbReference type="HOGENOM" id="CLU_011821_0_0_1"/>
<reference evidence="20" key="2">
    <citation type="submission" date="2018-05" db="EMBL/GenBank/DDBJ databases">
        <title>OpunRS2 (Oryza punctata Reference Sequence Version 2).</title>
        <authorList>
            <person name="Zhang J."/>
            <person name="Kudrna D."/>
            <person name="Lee S."/>
            <person name="Talag J."/>
            <person name="Welchert J."/>
            <person name="Wing R.A."/>
        </authorList>
    </citation>
    <scope>NUCLEOTIDE SEQUENCE [LARGE SCALE GENOMIC DNA]</scope>
</reference>
<comment type="similarity">
    <text evidence="4">Belongs to the SRP14 family.</text>
</comment>
<keyword evidence="14" id="KW-0687">Ribonucleoprotein</keyword>
<evidence type="ECO:0000256" key="8">
    <source>
        <dbReference type="ARBA" id="ARBA00022630"/>
    </source>
</evidence>
<dbReference type="Gene3D" id="3.20.20.70">
    <property type="entry name" value="Aldolase class I"/>
    <property type="match status" value="2"/>
</dbReference>
<dbReference type="SUPFAM" id="SSF54762">
    <property type="entry name" value="Signal recognition particle alu RNA binding heterodimer, SRP9/14"/>
    <property type="match status" value="1"/>
</dbReference>
<keyword evidence="10" id="KW-0694">RNA-binding</keyword>
<evidence type="ECO:0000256" key="12">
    <source>
        <dbReference type="ARBA" id="ARBA00023135"/>
    </source>
</evidence>
<evidence type="ECO:0000256" key="1">
    <source>
        <dbReference type="ARBA" id="ARBA00001917"/>
    </source>
</evidence>
<evidence type="ECO:0000256" key="11">
    <source>
        <dbReference type="ARBA" id="ARBA00023002"/>
    </source>
</evidence>
<evidence type="ECO:0000256" key="4">
    <source>
        <dbReference type="ARBA" id="ARBA00010349"/>
    </source>
</evidence>
<evidence type="ECO:0000259" key="19">
    <source>
        <dbReference type="PROSITE" id="PS51349"/>
    </source>
</evidence>
<dbReference type="InterPro" id="IPR009018">
    <property type="entry name" value="Signal_recog_particle_SRP9/14"/>
</dbReference>
<comment type="cofactor">
    <cofactor evidence="1">
        <name>FMN</name>
        <dbReference type="ChEBI" id="CHEBI:58210"/>
    </cofactor>
</comment>
<evidence type="ECO:0000256" key="6">
    <source>
        <dbReference type="ARBA" id="ARBA00017926"/>
    </source>
</evidence>
<evidence type="ECO:0000256" key="18">
    <source>
        <dbReference type="SAM" id="MobiDB-lite"/>
    </source>
</evidence>
<feature type="region of interest" description="Disordered" evidence="18">
    <location>
        <begin position="845"/>
        <end position="866"/>
    </location>
</feature>
<dbReference type="CDD" id="cd02809">
    <property type="entry name" value="alpha_hydroxyacid_oxid_FMN"/>
    <property type="match status" value="2"/>
</dbReference>
<feature type="domain" description="FMN hydroxy acid dehydrogenase" evidence="19">
    <location>
        <begin position="31"/>
        <end position="428"/>
    </location>
</feature>
<evidence type="ECO:0000256" key="5">
    <source>
        <dbReference type="ARBA" id="ARBA00013087"/>
    </source>
</evidence>
<evidence type="ECO:0000256" key="14">
    <source>
        <dbReference type="ARBA" id="ARBA00023274"/>
    </source>
</evidence>
<keyword evidence="8" id="KW-0285">Flavoprotein</keyword>
<dbReference type="InterPro" id="IPR012133">
    <property type="entry name" value="Alpha-hydoxy_acid_DH_FMN"/>
</dbReference>
<evidence type="ECO:0000256" key="7">
    <source>
        <dbReference type="ARBA" id="ARBA00022490"/>
    </source>
</evidence>
<keyword evidence="7" id="KW-0963">Cytoplasm</keyword>
<dbReference type="GO" id="GO:0042742">
    <property type="term" value="P:defense response to bacterium"/>
    <property type="evidence" value="ECO:0007669"/>
    <property type="project" value="UniProtKB-ARBA"/>
</dbReference>
<evidence type="ECO:0000256" key="17">
    <source>
        <dbReference type="ARBA" id="ARBA00046890"/>
    </source>
</evidence>
<reference evidence="20" key="1">
    <citation type="submission" date="2015-04" db="UniProtKB">
        <authorList>
            <consortium name="EnsemblPlants"/>
        </authorList>
    </citation>
    <scope>IDENTIFICATION</scope>
</reference>
<dbReference type="GO" id="GO:0030942">
    <property type="term" value="F:endoplasmic reticulum signal peptide binding"/>
    <property type="evidence" value="ECO:0007669"/>
    <property type="project" value="InterPro"/>
</dbReference>
<dbReference type="GO" id="GO:0005777">
    <property type="term" value="C:peroxisome"/>
    <property type="evidence" value="ECO:0007669"/>
    <property type="project" value="UniProtKB-SubCell"/>
</dbReference>
<dbReference type="GO" id="GO:0006614">
    <property type="term" value="P:SRP-dependent cotranslational protein targeting to membrane"/>
    <property type="evidence" value="ECO:0007669"/>
    <property type="project" value="InterPro"/>
</dbReference>
<dbReference type="PROSITE" id="PS00557">
    <property type="entry name" value="FMN_HYDROXY_ACID_DH_1"/>
    <property type="match status" value="2"/>
</dbReference>
<evidence type="ECO:0000256" key="3">
    <source>
        <dbReference type="ARBA" id="ARBA00004496"/>
    </source>
</evidence>
<comment type="similarity">
    <text evidence="15">Belongs to the FMN-dependent alpha-hydroxy acid dehydrogenase family.</text>
</comment>
<evidence type="ECO:0000256" key="2">
    <source>
        <dbReference type="ARBA" id="ARBA00004275"/>
    </source>
</evidence>
<keyword evidence="11" id="KW-0560">Oxidoreductase</keyword>
<dbReference type="FunFam" id="3.20.20.70:FF:000204">
    <property type="entry name" value="Peroxisomal (S)-2-hydroxy-acid oxidase GLO4"/>
    <property type="match status" value="1"/>
</dbReference>
<dbReference type="InterPro" id="IPR013785">
    <property type="entry name" value="Aldolase_TIM"/>
</dbReference>
<comment type="function">
    <text evidence="16">Component of the signal recognition particle (SRP) complex, a ribonucleoprotein complex that mediates the cotranslational targeting of secretory and membrane proteins to the endoplasmic reticulum (ER). SRP9 together with SRP14 and the Alu portion of the SRP RNA, constitutes the elongation arrest domain of SRP. The complex of SRP9 and SRP14 is required for SRP RNA binding.</text>
</comment>
<comment type="subcellular location">
    <subcellularLocation>
        <location evidence="3">Cytoplasm</location>
    </subcellularLocation>
    <subcellularLocation>
        <location evidence="2">Peroxisome</location>
    </subcellularLocation>
</comment>
<evidence type="ECO:0000256" key="10">
    <source>
        <dbReference type="ARBA" id="ARBA00022884"/>
    </source>
</evidence>
<evidence type="ECO:0000256" key="15">
    <source>
        <dbReference type="ARBA" id="ARBA00024042"/>
    </source>
</evidence>
<dbReference type="Gene3D" id="3.30.720.10">
    <property type="entry name" value="Signal recognition particle alu RNA binding heterodimer, srp9/1"/>
    <property type="match status" value="1"/>
</dbReference>
<keyword evidence="21" id="KW-1185">Reference proteome</keyword>
<dbReference type="FunFam" id="3.30.720.10:FF:000004">
    <property type="entry name" value="Signal recognition particle 14 kDa protein"/>
    <property type="match status" value="1"/>
</dbReference>
<dbReference type="InterPro" id="IPR008259">
    <property type="entry name" value="FMN_hydac_DH_AS"/>
</dbReference>
<evidence type="ECO:0000256" key="13">
    <source>
        <dbReference type="ARBA" id="ARBA00023140"/>
    </source>
</evidence>
<dbReference type="GO" id="GO:0008312">
    <property type="term" value="F:7S RNA binding"/>
    <property type="evidence" value="ECO:0007669"/>
    <property type="project" value="InterPro"/>
</dbReference>
<dbReference type="eggNOG" id="KOG0538">
    <property type="taxonomic scope" value="Eukaryota"/>
</dbReference>
<proteinExistence type="inferred from homology"/>
<dbReference type="GO" id="GO:0010181">
    <property type="term" value="F:FMN binding"/>
    <property type="evidence" value="ECO:0007669"/>
    <property type="project" value="InterPro"/>
</dbReference>
<dbReference type="AlphaFoldDB" id="A0A0E0KVG1"/>
<dbReference type="EnsemblPlants" id="OPUNC04G23380.4">
    <property type="protein sequence ID" value="OPUNC04G23380.4"/>
    <property type="gene ID" value="OPUNC04G23380"/>
</dbReference>
<dbReference type="Pfam" id="PF02290">
    <property type="entry name" value="SRP14"/>
    <property type="match status" value="1"/>
</dbReference>
<dbReference type="InterPro" id="IPR003210">
    <property type="entry name" value="Signal_recog_particle_SRP14"/>
</dbReference>
<dbReference type="InterPro" id="IPR037396">
    <property type="entry name" value="FMN_HAD"/>
</dbReference>
<dbReference type="EC" id="1.1.3.15" evidence="5"/>
<feature type="domain" description="FMN hydroxy acid dehydrogenase" evidence="19">
    <location>
        <begin position="470"/>
        <end position="838"/>
    </location>
</feature>
<evidence type="ECO:0000313" key="21">
    <source>
        <dbReference type="Proteomes" id="UP000026962"/>
    </source>
</evidence>